<evidence type="ECO:0000256" key="8">
    <source>
        <dbReference type="ARBA" id="ARBA00023136"/>
    </source>
</evidence>
<dbReference type="PRINTS" id="PR00781">
    <property type="entry name" value="LIPOSIGPTASE"/>
</dbReference>
<dbReference type="OrthoDB" id="9810259at2"/>
<keyword evidence="3 9" id="KW-0645">Protease</keyword>
<comment type="function">
    <text evidence="9 10">This protein specifically catalyzes the removal of signal peptides from prolipoproteins.</text>
</comment>
<comment type="pathway">
    <text evidence="9">Protein modification; lipoprotein biosynthesis (signal peptide cleavage).</text>
</comment>
<comment type="similarity">
    <text evidence="1 9 11">Belongs to the peptidase A8 family.</text>
</comment>
<feature type="active site" evidence="9">
    <location>
        <position position="157"/>
    </location>
</feature>
<dbReference type="EMBL" id="CP037900">
    <property type="protein sequence ID" value="QBP10959.1"/>
    <property type="molecule type" value="Genomic_DNA"/>
</dbReference>
<protein>
    <recommendedName>
        <fullName evidence="9">Lipoprotein signal peptidase</fullName>
        <ecNumber evidence="9">3.4.23.36</ecNumber>
    </recommendedName>
    <alternativeName>
        <fullName evidence="9">Prolipoprotein signal peptidase</fullName>
    </alternativeName>
    <alternativeName>
        <fullName evidence="9">Signal peptidase II</fullName>
        <shortName evidence="9">SPase II</shortName>
    </alternativeName>
</protein>
<dbReference type="GO" id="GO:0004190">
    <property type="term" value="F:aspartic-type endopeptidase activity"/>
    <property type="evidence" value="ECO:0007669"/>
    <property type="project" value="UniProtKB-UniRule"/>
</dbReference>
<keyword evidence="7 9" id="KW-1133">Transmembrane helix</keyword>
<keyword evidence="5 9" id="KW-0064">Aspartyl protease</keyword>
<evidence type="ECO:0000256" key="9">
    <source>
        <dbReference type="HAMAP-Rule" id="MF_00161"/>
    </source>
</evidence>
<keyword evidence="4 9" id="KW-0812">Transmembrane</keyword>
<feature type="transmembrane region" description="Helical" evidence="9">
    <location>
        <begin position="112"/>
        <end position="129"/>
    </location>
</feature>
<dbReference type="Pfam" id="PF01252">
    <property type="entry name" value="Peptidase_A8"/>
    <property type="match status" value="1"/>
</dbReference>
<keyword evidence="2 9" id="KW-1003">Cell membrane</keyword>
<name>A0A132HD60_9BURK</name>
<dbReference type="AlphaFoldDB" id="A0A132HD60"/>
<feature type="transmembrane region" description="Helical" evidence="9">
    <location>
        <begin position="149"/>
        <end position="169"/>
    </location>
</feature>
<evidence type="ECO:0000256" key="4">
    <source>
        <dbReference type="ARBA" id="ARBA00022692"/>
    </source>
</evidence>
<evidence type="ECO:0000256" key="1">
    <source>
        <dbReference type="ARBA" id="ARBA00006139"/>
    </source>
</evidence>
<dbReference type="EC" id="3.4.23.36" evidence="9"/>
<proteinExistence type="inferred from homology"/>
<evidence type="ECO:0000256" key="5">
    <source>
        <dbReference type="ARBA" id="ARBA00022750"/>
    </source>
</evidence>
<evidence type="ECO:0000256" key="3">
    <source>
        <dbReference type="ARBA" id="ARBA00022670"/>
    </source>
</evidence>
<feature type="active site" evidence="9">
    <location>
        <position position="139"/>
    </location>
</feature>
<dbReference type="PROSITE" id="PS00855">
    <property type="entry name" value="SPASE_II"/>
    <property type="match status" value="1"/>
</dbReference>
<feature type="transmembrane region" description="Helical" evidence="9">
    <location>
        <begin position="84"/>
        <end position="105"/>
    </location>
</feature>
<evidence type="ECO:0000256" key="11">
    <source>
        <dbReference type="RuleBase" id="RU004181"/>
    </source>
</evidence>
<dbReference type="HAMAP" id="MF_00161">
    <property type="entry name" value="LspA"/>
    <property type="match status" value="1"/>
</dbReference>
<keyword evidence="13" id="KW-0449">Lipoprotein</keyword>
<feature type="transmembrane region" description="Helical" evidence="9">
    <location>
        <begin position="27"/>
        <end position="47"/>
    </location>
</feature>
<sequence>MASSTRSTRSTPARGKSKGASSNVTPWLWMAFALLVVMIDQFFKVVITRSFQYGESRPVTSFFNLVLVYNKGAAFSFLADAGGWQRWFFTLLGVVVGAFIIWLLYRHTGQKLFCLAVSLILGGAVGNVVDRIIHGHVIDFLDFHLRNTHFPAFNVADCAITLGAILLIVDELRRVRRH</sequence>
<accession>A0A132HD60</accession>
<dbReference type="PANTHER" id="PTHR33695">
    <property type="entry name" value="LIPOPROTEIN SIGNAL PEPTIDASE"/>
    <property type="match status" value="1"/>
</dbReference>
<evidence type="ECO:0000256" key="2">
    <source>
        <dbReference type="ARBA" id="ARBA00022475"/>
    </source>
</evidence>
<keyword evidence="6 9" id="KW-0378">Hydrolase</keyword>
<dbReference type="RefSeq" id="WP_008644930.1">
    <property type="nucleotide sequence ID" value="NZ_CP037900.1"/>
</dbReference>
<comment type="subcellular location">
    <subcellularLocation>
        <location evidence="9">Cell membrane</location>
        <topology evidence="9">Multi-pass membrane protein</topology>
    </subcellularLocation>
</comment>
<evidence type="ECO:0000256" key="6">
    <source>
        <dbReference type="ARBA" id="ARBA00022801"/>
    </source>
</evidence>
<dbReference type="UniPathway" id="UPA00665"/>
<reference evidence="13 14" key="1">
    <citation type="submission" date="2019-03" db="EMBL/GenBank/DDBJ databases">
        <title>Comparative insights into the high quality Complete genome sequence of highly metal resistant Cupriavidus metallidurans strain BS1 isolated from a gold-copper mine.</title>
        <authorList>
            <person name="Mazhar H.S."/>
            <person name="Rensing C."/>
        </authorList>
    </citation>
    <scope>NUCLEOTIDE SEQUENCE [LARGE SCALE GENOMIC DNA]</scope>
    <source>
        <strain evidence="13 14">BS1</strain>
    </source>
</reference>
<dbReference type="InterPro" id="IPR001872">
    <property type="entry name" value="Peptidase_A8"/>
</dbReference>
<evidence type="ECO:0000313" key="14">
    <source>
        <dbReference type="Proteomes" id="UP000253772"/>
    </source>
</evidence>
<comment type="catalytic activity">
    <reaction evidence="9 10">
        <text>Release of signal peptides from bacterial membrane prolipoproteins. Hydrolyzes -Xaa-Yaa-Zaa-|-(S,diacylglyceryl)Cys-, in which Xaa is hydrophobic (preferably Leu), and Yaa (Ala or Ser) and Zaa (Gly or Ala) have small, neutral side chains.</text>
        <dbReference type="EC" id="3.4.23.36"/>
    </reaction>
</comment>
<organism evidence="13 14">
    <name type="scientific">Cupriavidus metallidurans</name>
    <dbReference type="NCBI Taxonomy" id="119219"/>
    <lineage>
        <taxon>Bacteria</taxon>
        <taxon>Pseudomonadati</taxon>
        <taxon>Pseudomonadota</taxon>
        <taxon>Betaproteobacteria</taxon>
        <taxon>Burkholderiales</taxon>
        <taxon>Burkholderiaceae</taxon>
        <taxon>Cupriavidus</taxon>
    </lineage>
</organism>
<feature type="region of interest" description="Disordered" evidence="12">
    <location>
        <begin position="1"/>
        <end position="21"/>
    </location>
</feature>
<dbReference type="NCBIfam" id="TIGR00077">
    <property type="entry name" value="lspA"/>
    <property type="match status" value="1"/>
</dbReference>
<evidence type="ECO:0000256" key="12">
    <source>
        <dbReference type="SAM" id="MobiDB-lite"/>
    </source>
</evidence>
<evidence type="ECO:0000256" key="10">
    <source>
        <dbReference type="RuleBase" id="RU000594"/>
    </source>
</evidence>
<feature type="compositionally biased region" description="Low complexity" evidence="12">
    <location>
        <begin position="1"/>
        <end position="11"/>
    </location>
</feature>
<keyword evidence="8 9" id="KW-0472">Membrane</keyword>
<dbReference type="GO" id="GO:0006508">
    <property type="term" value="P:proteolysis"/>
    <property type="evidence" value="ECO:0007669"/>
    <property type="project" value="UniProtKB-KW"/>
</dbReference>
<dbReference type="GO" id="GO:0005886">
    <property type="term" value="C:plasma membrane"/>
    <property type="evidence" value="ECO:0007669"/>
    <property type="project" value="UniProtKB-SubCell"/>
</dbReference>
<dbReference type="PANTHER" id="PTHR33695:SF1">
    <property type="entry name" value="LIPOPROTEIN SIGNAL PEPTIDASE"/>
    <property type="match status" value="1"/>
</dbReference>
<evidence type="ECO:0000313" key="13">
    <source>
        <dbReference type="EMBL" id="QBP10959.1"/>
    </source>
</evidence>
<evidence type="ECO:0000256" key="7">
    <source>
        <dbReference type="ARBA" id="ARBA00022989"/>
    </source>
</evidence>
<dbReference type="Proteomes" id="UP000253772">
    <property type="component" value="Chromosome c1"/>
</dbReference>
<gene>
    <name evidence="9" type="primary">lspA</name>
    <name evidence="13" type="ORF">DDF84_014920</name>
</gene>